<feature type="transmembrane region" description="Helical" evidence="1">
    <location>
        <begin position="238"/>
        <end position="255"/>
    </location>
</feature>
<dbReference type="Proteomes" id="UP000552864">
    <property type="component" value="Unassembled WGS sequence"/>
</dbReference>
<name>A0A847SR91_9BACT</name>
<dbReference type="AlphaFoldDB" id="A0A847SR91"/>
<reference evidence="2 3" key="1">
    <citation type="submission" date="2020-04" db="EMBL/GenBank/DDBJ databases">
        <authorList>
            <person name="Yin C."/>
        </authorList>
    </citation>
    <scope>NUCLEOTIDE SEQUENCE [LARGE SCALE GENOMIC DNA]</scope>
    <source>
        <strain evidence="2 3">Ak56</strain>
    </source>
</reference>
<evidence type="ECO:0008006" key="4">
    <source>
        <dbReference type="Google" id="ProtNLM"/>
    </source>
</evidence>
<keyword evidence="1" id="KW-0812">Transmembrane</keyword>
<dbReference type="RefSeq" id="WP_168738007.1">
    <property type="nucleotide sequence ID" value="NZ_JABAHZ010000002.1"/>
</dbReference>
<feature type="transmembrane region" description="Helical" evidence="1">
    <location>
        <begin position="214"/>
        <end position="232"/>
    </location>
</feature>
<feature type="transmembrane region" description="Helical" evidence="1">
    <location>
        <begin position="426"/>
        <end position="444"/>
    </location>
</feature>
<feature type="transmembrane region" description="Helical" evidence="1">
    <location>
        <begin position="359"/>
        <end position="385"/>
    </location>
</feature>
<keyword evidence="1" id="KW-1133">Transmembrane helix</keyword>
<feature type="transmembrane region" description="Helical" evidence="1">
    <location>
        <begin position="139"/>
        <end position="165"/>
    </location>
</feature>
<feature type="transmembrane region" description="Helical" evidence="1">
    <location>
        <begin position="79"/>
        <end position="98"/>
    </location>
</feature>
<evidence type="ECO:0000313" key="3">
    <source>
        <dbReference type="Proteomes" id="UP000552864"/>
    </source>
</evidence>
<feature type="transmembrane region" description="Helical" evidence="1">
    <location>
        <begin position="110"/>
        <end position="127"/>
    </location>
</feature>
<sequence length="454" mass="51992">MSDVLAYEQLRKGKELGVRLFVRLEQIFVYLGALLLSLMLFAPYKLLPIKAVLIVCILVAISARIFLRKNTGLSRPVMIWFCIFILYGLFFTITALLIEGNVISYIFRSATVNIVWPILYLFFVTGVQKRYVIDVLYKTMIYAALLIGLYCISATLMMLGFLPQVIPLDMVDMATDPDNDNYQKIVIPSATALIFLIPYVLTLIIFLKQLPFKINKILLYITFIVGVVAVVFTARRILILNILLTPIFVWIFLKLGKVKVDAVFRRHVKKMLLYFVGGIIIIGIVLNFFELVDFTALSNVFFAGFNFDTSSAGESPYLRALQFNGLLKSWLDYPILGQGHGTASHYIIRSQETPWIYELSYLALLFQTGLVGILIYGYLLFWIFYKGISIMKISNTYTYYVLPVLVGALSFLLANATNPYLQSYENMWAIFLPIMVINFYHIYGKQCNYKCDKK</sequence>
<comment type="caution">
    <text evidence="2">The sequence shown here is derived from an EMBL/GenBank/DDBJ whole genome shotgun (WGS) entry which is preliminary data.</text>
</comment>
<feature type="transmembrane region" description="Helical" evidence="1">
    <location>
        <begin position="20"/>
        <end position="41"/>
    </location>
</feature>
<dbReference type="PANTHER" id="PTHR37422:SF13">
    <property type="entry name" value="LIPOPOLYSACCHARIDE BIOSYNTHESIS PROTEIN PA4999-RELATED"/>
    <property type="match status" value="1"/>
</dbReference>
<evidence type="ECO:0000256" key="1">
    <source>
        <dbReference type="SAM" id="Phobius"/>
    </source>
</evidence>
<proteinExistence type="predicted"/>
<dbReference type="InterPro" id="IPR051533">
    <property type="entry name" value="WaaL-like"/>
</dbReference>
<organism evidence="2 3">
    <name type="scientific">Chitinophaga eiseniae</name>
    <dbReference type="NCBI Taxonomy" id="634771"/>
    <lineage>
        <taxon>Bacteria</taxon>
        <taxon>Pseudomonadati</taxon>
        <taxon>Bacteroidota</taxon>
        <taxon>Chitinophagia</taxon>
        <taxon>Chitinophagales</taxon>
        <taxon>Chitinophagaceae</taxon>
        <taxon>Chitinophaga</taxon>
    </lineage>
</organism>
<evidence type="ECO:0000313" key="2">
    <source>
        <dbReference type="EMBL" id="NLR78612.1"/>
    </source>
</evidence>
<protein>
    <recommendedName>
        <fullName evidence="4">O-antigen ligase like membrane protein</fullName>
    </recommendedName>
</protein>
<dbReference type="PANTHER" id="PTHR37422">
    <property type="entry name" value="TEICHURONIC ACID BIOSYNTHESIS PROTEIN TUAE"/>
    <property type="match status" value="1"/>
</dbReference>
<feature type="transmembrane region" description="Helical" evidence="1">
    <location>
        <begin position="397"/>
        <end position="414"/>
    </location>
</feature>
<accession>A0A847SR91</accession>
<feature type="transmembrane region" description="Helical" evidence="1">
    <location>
        <begin position="47"/>
        <end position="67"/>
    </location>
</feature>
<keyword evidence="1" id="KW-0472">Membrane</keyword>
<dbReference type="EMBL" id="JABAHZ010000002">
    <property type="protein sequence ID" value="NLR78612.1"/>
    <property type="molecule type" value="Genomic_DNA"/>
</dbReference>
<keyword evidence="3" id="KW-1185">Reference proteome</keyword>
<feature type="transmembrane region" description="Helical" evidence="1">
    <location>
        <begin position="271"/>
        <end position="289"/>
    </location>
</feature>
<gene>
    <name evidence="2" type="ORF">HGH91_08255</name>
</gene>
<feature type="transmembrane region" description="Helical" evidence="1">
    <location>
        <begin position="185"/>
        <end position="207"/>
    </location>
</feature>